<dbReference type="PANTHER" id="PTHR30540">
    <property type="entry name" value="OSMOTIC STRESS POTASSIUM TRANSPORTER"/>
    <property type="match status" value="1"/>
</dbReference>
<feature type="transmembrane region" description="Helical" evidence="13">
    <location>
        <begin position="425"/>
        <end position="444"/>
    </location>
</feature>
<comment type="function">
    <text evidence="13">Transport of potassium into the cell. Likely operates as a K(+):H(+) symporter.</text>
</comment>
<dbReference type="GO" id="GO:0005886">
    <property type="term" value="C:plasma membrane"/>
    <property type="evidence" value="ECO:0007669"/>
    <property type="project" value="UniProtKB-SubCell"/>
</dbReference>
<comment type="subcellular location">
    <subcellularLocation>
        <location evidence="13">Cell membrane</location>
        <topology evidence="13">Multi-pass membrane protein</topology>
    </subcellularLocation>
    <subcellularLocation>
        <location evidence="1">Membrane</location>
        <topology evidence="1">Multi-pass membrane protein</topology>
    </subcellularLocation>
</comment>
<name>A0A8B2NZG6_9HYPH</name>
<keyword evidence="11 13" id="KW-0406">Ion transport</keyword>
<comment type="caution">
    <text evidence="16">The sequence shown here is derived from an EMBL/GenBank/DDBJ whole genome shotgun (WGS) entry which is preliminary data.</text>
</comment>
<keyword evidence="4 13" id="KW-1003">Cell membrane</keyword>
<evidence type="ECO:0000256" key="8">
    <source>
        <dbReference type="ARBA" id="ARBA00022847"/>
    </source>
</evidence>
<evidence type="ECO:0000256" key="10">
    <source>
        <dbReference type="ARBA" id="ARBA00022989"/>
    </source>
</evidence>
<dbReference type="HAMAP" id="MF_01522">
    <property type="entry name" value="Kup"/>
    <property type="match status" value="1"/>
</dbReference>
<evidence type="ECO:0000313" key="17">
    <source>
        <dbReference type="Proteomes" id="UP000249590"/>
    </source>
</evidence>
<organism evidence="16 17">
    <name type="scientific">Acuticoccus sediminis</name>
    <dbReference type="NCBI Taxonomy" id="2184697"/>
    <lineage>
        <taxon>Bacteria</taxon>
        <taxon>Pseudomonadati</taxon>
        <taxon>Pseudomonadota</taxon>
        <taxon>Alphaproteobacteria</taxon>
        <taxon>Hyphomicrobiales</taxon>
        <taxon>Amorphaceae</taxon>
        <taxon>Acuticoccus</taxon>
    </lineage>
</organism>
<evidence type="ECO:0000259" key="15">
    <source>
        <dbReference type="Pfam" id="PF22776"/>
    </source>
</evidence>
<keyword evidence="9 13" id="KW-0630">Potassium</keyword>
<evidence type="ECO:0000256" key="11">
    <source>
        <dbReference type="ARBA" id="ARBA00023065"/>
    </source>
</evidence>
<proteinExistence type="inferred from homology"/>
<dbReference type="AlphaFoldDB" id="A0A8B2NZG6"/>
<feature type="transmembrane region" description="Helical" evidence="13">
    <location>
        <begin position="248"/>
        <end position="269"/>
    </location>
</feature>
<evidence type="ECO:0000256" key="12">
    <source>
        <dbReference type="ARBA" id="ARBA00023136"/>
    </source>
</evidence>
<keyword evidence="8 13" id="KW-0769">Symport</keyword>
<feature type="transmembrane region" description="Helical" evidence="13">
    <location>
        <begin position="394"/>
        <end position="413"/>
    </location>
</feature>
<feature type="transmembrane region" description="Helical" evidence="13">
    <location>
        <begin position="101"/>
        <end position="124"/>
    </location>
</feature>
<gene>
    <name evidence="13" type="primary">kup</name>
    <name evidence="16" type="ORF">DLJ53_17560</name>
</gene>
<evidence type="ECO:0000256" key="1">
    <source>
        <dbReference type="ARBA" id="ARBA00004141"/>
    </source>
</evidence>
<keyword evidence="12 13" id="KW-0472">Membrane</keyword>
<feature type="transmembrane region" description="Helical" evidence="13">
    <location>
        <begin position="169"/>
        <end position="191"/>
    </location>
</feature>
<dbReference type="InterPro" id="IPR053952">
    <property type="entry name" value="K_trans_C"/>
</dbReference>
<feature type="transmembrane region" description="Helical" evidence="13">
    <location>
        <begin position="289"/>
        <end position="313"/>
    </location>
</feature>
<evidence type="ECO:0000313" key="16">
    <source>
        <dbReference type="EMBL" id="RAI01198.1"/>
    </source>
</evidence>
<sequence length="622" mass="65653">MAVRAPAEPARQGLALAALGIVFGDIGTSPLYAFREAATAAGGATAVEVMGALSLIAWALLLSVSVKYVSVLLRVDNGGEGGIIALAALLDLHRARRGRRAVMLGVALAGAAMLFGDAMITPAISVLAAVEGLRIAMPRLDPAVLPLAATILVVLFAIQGAGTELIGRWFGPVMLAWFAAIGTLGAIAVASRPEVLAALDPRHAATLLATHPLRATAILTAVFLAVTGGEALYADLGQFGRRTIARAWYLVVLPALLLSYFGQGALVLAEPHALDSPFYRLVPDALRLPMIALATLATIIASQAVISGIASLARQAMELHLLVPLRVVHTSRTNEHHVYLPALNVLIATGTVLIAVGFGSSGALADAYGLAVAGAMITTTILAIAYLRRRHHRHAAVVVALFLPLLAIDVTFFGSSLGKIANGGWLPLTLTALAFGAMASWHIGRRRLVEVGGHVGTPVPRFAREFARSKANISAPIVALMRPGEGTVASLDQLRRILGVNPDRVVIASVWVGSKPRVGQDDRATVVCLCDGMCRVDLKVGYLQQIDLPSLLSPELLRLGIEPDEAVYLVSHDRLVPPPRIRSLTDLASVAFIVLFRLAERATDRLRLPTTRTLEVGVHKQL</sequence>
<keyword evidence="17" id="KW-1185">Reference proteome</keyword>
<keyword evidence="7 13" id="KW-0812">Transmembrane</keyword>
<feature type="transmembrane region" description="Helical" evidence="13">
    <location>
        <begin position="367"/>
        <end position="387"/>
    </location>
</feature>
<evidence type="ECO:0000256" key="6">
    <source>
        <dbReference type="ARBA" id="ARBA00022538"/>
    </source>
</evidence>
<keyword evidence="10 13" id="KW-1133">Transmembrane helix</keyword>
<feature type="transmembrane region" description="Helical" evidence="13">
    <location>
        <begin position="40"/>
        <end position="64"/>
    </location>
</feature>
<reference evidence="16 17" key="1">
    <citation type="submission" date="2018-05" db="EMBL/GenBank/DDBJ databases">
        <title>Acuticoccus sediminis sp. nov., isolated from deep-sea sediment of Indian Ocean.</title>
        <authorList>
            <person name="Liu X."/>
            <person name="Lai Q."/>
            <person name="Du Y."/>
            <person name="Sun F."/>
            <person name="Zhang X."/>
            <person name="Wang S."/>
            <person name="Shao Z."/>
        </authorList>
    </citation>
    <scope>NUCLEOTIDE SEQUENCE [LARGE SCALE GENOMIC DNA]</scope>
    <source>
        <strain evidence="16 17">PTG4-2</strain>
    </source>
</reference>
<dbReference type="OrthoDB" id="9805577at2"/>
<dbReference type="InterPro" id="IPR023051">
    <property type="entry name" value="Kup"/>
</dbReference>
<feature type="domain" description="K+ potassium transporter C-terminal" evidence="15">
    <location>
        <begin position="498"/>
        <end position="621"/>
    </location>
</feature>
<evidence type="ECO:0000256" key="9">
    <source>
        <dbReference type="ARBA" id="ARBA00022958"/>
    </source>
</evidence>
<feature type="transmembrane region" description="Helical" evidence="13">
    <location>
        <begin position="12"/>
        <end position="34"/>
    </location>
</feature>
<keyword evidence="3 13" id="KW-0813">Transport</keyword>
<evidence type="ECO:0000256" key="13">
    <source>
        <dbReference type="HAMAP-Rule" id="MF_01522"/>
    </source>
</evidence>
<keyword evidence="5" id="KW-0997">Cell inner membrane</keyword>
<evidence type="ECO:0000256" key="4">
    <source>
        <dbReference type="ARBA" id="ARBA00022475"/>
    </source>
</evidence>
<protein>
    <recommendedName>
        <fullName evidence="13">Probable potassium transport system protein Kup</fullName>
    </recommendedName>
</protein>
<evidence type="ECO:0000256" key="7">
    <source>
        <dbReference type="ARBA" id="ARBA00022692"/>
    </source>
</evidence>
<dbReference type="InterPro" id="IPR053951">
    <property type="entry name" value="K_trans_N"/>
</dbReference>
<evidence type="ECO:0000256" key="2">
    <source>
        <dbReference type="ARBA" id="ARBA00007019"/>
    </source>
</evidence>
<dbReference type="GO" id="GO:0015079">
    <property type="term" value="F:potassium ion transmembrane transporter activity"/>
    <property type="evidence" value="ECO:0007669"/>
    <property type="project" value="UniProtKB-UniRule"/>
</dbReference>
<feature type="transmembrane region" description="Helical" evidence="13">
    <location>
        <begin position="144"/>
        <end position="162"/>
    </location>
</feature>
<accession>A0A8B2NZG6</accession>
<evidence type="ECO:0000256" key="5">
    <source>
        <dbReference type="ARBA" id="ARBA00022519"/>
    </source>
</evidence>
<dbReference type="Pfam" id="PF22776">
    <property type="entry name" value="K_trans_C"/>
    <property type="match status" value="1"/>
</dbReference>
<dbReference type="PANTHER" id="PTHR30540:SF79">
    <property type="entry name" value="LOW AFFINITY POTASSIUM TRANSPORT SYSTEM PROTEIN KUP"/>
    <property type="match status" value="1"/>
</dbReference>
<dbReference type="Proteomes" id="UP000249590">
    <property type="component" value="Unassembled WGS sequence"/>
</dbReference>
<keyword evidence="6 13" id="KW-0633">Potassium transport</keyword>
<feature type="domain" description="K+ potassium transporter integral membrane" evidence="14">
    <location>
        <begin position="14"/>
        <end position="451"/>
    </location>
</feature>
<comment type="similarity">
    <text evidence="2 13">Belongs to the HAK/KUP transporter (TC 2.A.72) family.</text>
</comment>
<comment type="catalytic activity">
    <reaction evidence="13">
        <text>K(+)(in) + H(+)(in) = K(+)(out) + H(+)(out)</text>
        <dbReference type="Rhea" id="RHEA:28490"/>
        <dbReference type="ChEBI" id="CHEBI:15378"/>
        <dbReference type="ChEBI" id="CHEBI:29103"/>
    </reaction>
</comment>
<dbReference type="InterPro" id="IPR003855">
    <property type="entry name" value="K+_transporter"/>
</dbReference>
<evidence type="ECO:0000256" key="3">
    <source>
        <dbReference type="ARBA" id="ARBA00022448"/>
    </source>
</evidence>
<feature type="transmembrane region" description="Helical" evidence="13">
    <location>
        <begin position="211"/>
        <end position="236"/>
    </location>
</feature>
<evidence type="ECO:0000259" key="14">
    <source>
        <dbReference type="Pfam" id="PF02705"/>
    </source>
</evidence>
<dbReference type="Pfam" id="PF02705">
    <property type="entry name" value="K_trans"/>
    <property type="match status" value="1"/>
</dbReference>
<dbReference type="GO" id="GO:0015293">
    <property type="term" value="F:symporter activity"/>
    <property type="evidence" value="ECO:0007669"/>
    <property type="project" value="UniProtKB-UniRule"/>
</dbReference>
<feature type="transmembrane region" description="Helical" evidence="13">
    <location>
        <begin position="338"/>
        <end position="361"/>
    </location>
</feature>
<dbReference type="EMBL" id="QHHQ01000003">
    <property type="protein sequence ID" value="RAI01198.1"/>
    <property type="molecule type" value="Genomic_DNA"/>
</dbReference>